<accession>A0A8S1BKS3</accession>
<comment type="caution">
    <text evidence="2">The sequence shown here is derived from an EMBL/GenBank/DDBJ whole genome shotgun (WGS) entry which is preliminary data.</text>
</comment>
<evidence type="ECO:0000256" key="1">
    <source>
        <dbReference type="SAM" id="MobiDB-lite"/>
    </source>
</evidence>
<feature type="region of interest" description="Disordered" evidence="1">
    <location>
        <begin position="1"/>
        <end position="162"/>
    </location>
</feature>
<proteinExistence type="predicted"/>
<dbReference type="OrthoDB" id="7374665at2759"/>
<dbReference type="EMBL" id="CADEBD010000863">
    <property type="protein sequence ID" value="CAB3260728.1"/>
    <property type="molecule type" value="Genomic_DNA"/>
</dbReference>
<reference evidence="2 3" key="1">
    <citation type="submission" date="2020-04" db="EMBL/GenBank/DDBJ databases">
        <authorList>
            <person name="Wallbank WR R."/>
            <person name="Pardo Diaz C."/>
            <person name="Kozak K."/>
            <person name="Martin S."/>
            <person name="Jiggins C."/>
            <person name="Moest M."/>
            <person name="Warren A I."/>
            <person name="Byers J.R.P. K."/>
            <person name="Montejo-Kovacevich G."/>
            <person name="Yen C E."/>
        </authorList>
    </citation>
    <scope>NUCLEOTIDE SEQUENCE [LARGE SCALE GENOMIC DNA]</scope>
</reference>
<dbReference type="AlphaFoldDB" id="A0A8S1BKS3"/>
<sequence length="162" mass="15923">MTKLKKKDVPKKATGEKGVGEILRGGGFGSRGGLRSGGAPVAGPGILGSRRSARKIEGPRGAPRDGTGGRGERESERKRNLGDGGPPLGSGAPRAPLGASPPPRGFPGIPQRETGGGARAEEGRGLPIGAGGGPPGSFGERAGRGFPPGAPINSPLGGFLGP</sequence>
<feature type="compositionally biased region" description="Basic and acidic residues" evidence="1">
    <location>
        <begin position="10"/>
        <end position="19"/>
    </location>
</feature>
<organism evidence="2 3">
    <name type="scientific">Arctia plantaginis</name>
    <name type="common">Wood tiger moth</name>
    <name type="synonym">Phalaena plantaginis</name>
    <dbReference type="NCBI Taxonomy" id="874455"/>
    <lineage>
        <taxon>Eukaryota</taxon>
        <taxon>Metazoa</taxon>
        <taxon>Ecdysozoa</taxon>
        <taxon>Arthropoda</taxon>
        <taxon>Hexapoda</taxon>
        <taxon>Insecta</taxon>
        <taxon>Pterygota</taxon>
        <taxon>Neoptera</taxon>
        <taxon>Endopterygota</taxon>
        <taxon>Lepidoptera</taxon>
        <taxon>Glossata</taxon>
        <taxon>Ditrysia</taxon>
        <taxon>Noctuoidea</taxon>
        <taxon>Erebidae</taxon>
        <taxon>Arctiinae</taxon>
        <taxon>Arctia</taxon>
    </lineage>
</organism>
<feature type="compositionally biased region" description="Gly residues" evidence="1">
    <location>
        <begin position="23"/>
        <end position="36"/>
    </location>
</feature>
<evidence type="ECO:0000313" key="3">
    <source>
        <dbReference type="Proteomes" id="UP000494256"/>
    </source>
</evidence>
<evidence type="ECO:0000313" key="2">
    <source>
        <dbReference type="EMBL" id="CAB3260728.1"/>
    </source>
</evidence>
<feature type="compositionally biased region" description="Basic and acidic residues" evidence="1">
    <location>
        <begin position="70"/>
        <end position="81"/>
    </location>
</feature>
<protein>
    <submittedName>
        <fullName evidence="2">Uncharacterized protein</fullName>
    </submittedName>
</protein>
<gene>
    <name evidence="2" type="ORF">APLA_LOCUS17173</name>
</gene>
<name>A0A8S1BKS3_ARCPL</name>
<dbReference type="Proteomes" id="UP000494256">
    <property type="component" value="Unassembled WGS sequence"/>
</dbReference>
<feature type="compositionally biased region" description="Gly residues" evidence="1">
    <location>
        <begin position="126"/>
        <end position="136"/>
    </location>
</feature>